<feature type="compositionally biased region" description="Acidic residues" evidence="1">
    <location>
        <begin position="237"/>
        <end position="246"/>
    </location>
</feature>
<keyword evidence="4" id="KW-1185">Reference proteome</keyword>
<organism evidence="3 4">
    <name type="scientific">Solanum commersonii</name>
    <name type="common">Commerson's wild potato</name>
    <name type="synonym">Commerson's nightshade</name>
    <dbReference type="NCBI Taxonomy" id="4109"/>
    <lineage>
        <taxon>Eukaryota</taxon>
        <taxon>Viridiplantae</taxon>
        <taxon>Streptophyta</taxon>
        <taxon>Embryophyta</taxon>
        <taxon>Tracheophyta</taxon>
        <taxon>Spermatophyta</taxon>
        <taxon>Magnoliopsida</taxon>
        <taxon>eudicotyledons</taxon>
        <taxon>Gunneridae</taxon>
        <taxon>Pentapetalae</taxon>
        <taxon>asterids</taxon>
        <taxon>lamiids</taxon>
        <taxon>Solanales</taxon>
        <taxon>Solanaceae</taxon>
        <taxon>Solanoideae</taxon>
        <taxon>Solaneae</taxon>
        <taxon>Solanum</taxon>
    </lineage>
</organism>
<feature type="domain" description="Putative plant transposon protein" evidence="2">
    <location>
        <begin position="91"/>
        <end position="197"/>
    </location>
</feature>
<evidence type="ECO:0000256" key="1">
    <source>
        <dbReference type="SAM" id="MobiDB-lite"/>
    </source>
</evidence>
<dbReference type="Proteomes" id="UP000824120">
    <property type="component" value="Chromosome 4"/>
</dbReference>
<feature type="region of interest" description="Disordered" evidence="1">
    <location>
        <begin position="61"/>
        <end position="84"/>
    </location>
</feature>
<dbReference type="InterPro" id="IPR046796">
    <property type="entry name" value="Transposase_32_dom"/>
</dbReference>
<comment type="caution">
    <text evidence="3">The sequence shown here is derived from an EMBL/GenBank/DDBJ whole genome shotgun (WGS) entry which is preliminary data.</text>
</comment>
<feature type="region of interest" description="Disordered" evidence="1">
    <location>
        <begin position="205"/>
        <end position="246"/>
    </location>
</feature>
<dbReference type="OrthoDB" id="1306244at2759"/>
<evidence type="ECO:0000259" key="2">
    <source>
        <dbReference type="Pfam" id="PF20167"/>
    </source>
</evidence>
<reference evidence="3 4" key="1">
    <citation type="submission" date="2020-09" db="EMBL/GenBank/DDBJ databases">
        <title>De no assembly of potato wild relative species, Solanum commersonii.</title>
        <authorList>
            <person name="Cho K."/>
        </authorList>
    </citation>
    <scope>NUCLEOTIDE SEQUENCE [LARGE SCALE GENOMIC DNA]</scope>
    <source>
        <strain evidence="3">LZ3.2</strain>
        <tissue evidence="3">Leaf</tissue>
    </source>
</reference>
<name>A0A9J5ZDD2_SOLCO</name>
<sequence length="246" mass="27415">MGSLSIVLFMKFVLENKCGVIFHDWVTLPGSVIVSLHDIMSCVQGSGKAIASSSRKIVRTGTTIPQHRQSHEGRPNTIGLRQSHPRENMDPLECNLSVVQEFYPNWKPDAHSHFVTVRGMEISLTPSVINQVLGTTEAHFDILTGLNISPPYQQIRHTLCGLHFIEVTRDRVCLAYALMKDLSINVGAVLKSSMQKANVHREAVWDDVPTDEDKRRTMSDSEFDSDAEKGDILALEGTDDDADMDE</sequence>
<proteinExistence type="predicted"/>
<dbReference type="EMBL" id="JACXVP010000004">
    <property type="protein sequence ID" value="KAG5610947.1"/>
    <property type="molecule type" value="Genomic_DNA"/>
</dbReference>
<dbReference type="AlphaFoldDB" id="A0A9J5ZDD2"/>
<protein>
    <recommendedName>
        <fullName evidence="2">Putative plant transposon protein domain-containing protein</fullName>
    </recommendedName>
</protein>
<accession>A0A9J5ZDD2</accession>
<evidence type="ECO:0000313" key="3">
    <source>
        <dbReference type="EMBL" id="KAG5610947.1"/>
    </source>
</evidence>
<gene>
    <name evidence="3" type="ORF">H5410_022228</name>
</gene>
<evidence type="ECO:0000313" key="4">
    <source>
        <dbReference type="Proteomes" id="UP000824120"/>
    </source>
</evidence>
<dbReference type="Pfam" id="PF20167">
    <property type="entry name" value="Transposase_32"/>
    <property type="match status" value="1"/>
</dbReference>